<accession>A0ABY5G7Q3</accession>
<reference evidence="2" key="1">
    <citation type="submission" date="2022-01" db="EMBL/GenBank/DDBJ databases">
        <title>Alginate degradation mechanism of Vibrio pelagius WXL662.</title>
        <authorList>
            <person name="He X."/>
        </authorList>
    </citation>
    <scope>NUCLEOTIDE SEQUENCE</scope>
    <source>
        <strain evidence="2">WXL662</strain>
    </source>
</reference>
<feature type="transmembrane region" description="Helical" evidence="1">
    <location>
        <begin position="129"/>
        <end position="150"/>
    </location>
</feature>
<name>A0ABY5G7Q3_VIBPE</name>
<evidence type="ECO:0008006" key="4">
    <source>
        <dbReference type="Google" id="ProtNLM"/>
    </source>
</evidence>
<sequence length="170" mass="18574">MNIQHLKVTLILVSALMIGTVFMHELHIVPWPAFLAVIFYFLSEFDNKKIPSIMGSGVIGLLFGYSFTFAMPAMIESFGPSLGYYIVLGVSLAIVLGMKPIAHNYFNPMTFTYGLLSLLYIDVASSESLTWLLTHLIGGSFIIGCLYVAVYKVLPKANAATTPTEAGPNN</sequence>
<evidence type="ECO:0000256" key="1">
    <source>
        <dbReference type="SAM" id="Phobius"/>
    </source>
</evidence>
<keyword evidence="3" id="KW-1185">Reference proteome</keyword>
<evidence type="ECO:0000313" key="3">
    <source>
        <dbReference type="Proteomes" id="UP001059120"/>
    </source>
</evidence>
<keyword evidence="1" id="KW-0472">Membrane</keyword>
<feature type="transmembrane region" description="Helical" evidence="1">
    <location>
        <begin position="53"/>
        <end position="75"/>
    </location>
</feature>
<dbReference type="RefSeq" id="WP_255232030.1">
    <property type="nucleotide sequence ID" value="NZ_CP090615.1"/>
</dbReference>
<feature type="transmembrane region" description="Helical" evidence="1">
    <location>
        <begin position="81"/>
        <end position="98"/>
    </location>
</feature>
<dbReference type="Proteomes" id="UP001059120">
    <property type="component" value="Chromosome 2"/>
</dbReference>
<dbReference type="EMBL" id="CP090615">
    <property type="protein sequence ID" value="UTT86230.1"/>
    <property type="molecule type" value="Genomic_DNA"/>
</dbReference>
<evidence type="ECO:0000313" key="2">
    <source>
        <dbReference type="EMBL" id="UTT86230.1"/>
    </source>
</evidence>
<keyword evidence="1" id="KW-0812">Transmembrane</keyword>
<gene>
    <name evidence="2" type="ORF">LZI70_17900</name>
</gene>
<proteinExistence type="predicted"/>
<protein>
    <recommendedName>
        <fullName evidence="4">DUF1097 domain-containing protein</fullName>
    </recommendedName>
</protein>
<feature type="transmembrane region" description="Helical" evidence="1">
    <location>
        <begin position="12"/>
        <end position="41"/>
    </location>
</feature>
<keyword evidence="1" id="KW-1133">Transmembrane helix</keyword>
<organism evidence="2 3">
    <name type="scientific">Vibrio pelagius</name>
    <dbReference type="NCBI Taxonomy" id="28169"/>
    <lineage>
        <taxon>Bacteria</taxon>
        <taxon>Pseudomonadati</taxon>
        <taxon>Pseudomonadota</taxon>
        <taxon>Gammaproteobacteria</taxon>
        <taxon>Vibrionales</taxon>
        <taxon>Vibrionaceae</taxon>
        <taxon>Vibrio</taxon>
    </lineage>
</organism>